<dbReference type="Gene3D" id="1.10.8.930">
    <property type="entry name" value="Protein of unknown function DUF1465"/>
    <property type="match status" value="1"/>
</dbReference>
<dbReference type="RefSeq" id="WP_377211011.1">
    <property type="nucleotide sequence ID" value="NZ_JBHTJV010000002.1"/>
</dbReference>
<protein>
    <submittedName>
        <fullName evidence="1">DUF1465 family protein</fullName>
    </submittedName>
</protein>
<sequence>MSAGENTSTNEAGAKPVSLVEHFTRSESFSVLFTSGMELVEETADFLDNDGRAAINKLPEAAKALYGTESMRLTTRLMQMASWLLLQRAVAEGEMSVEQAMNEKQNVKLSQIPPRVEGDTWEHLPEKFVALVERSISLQQRIRRLDTEIYTDDLKPGDQPADNPVAAQLGLLKTAFGND</sequence>
<accession>A0ABW3FEB5</accession>
<dbReference type="InterPro" id="IPR010848">
    <property type="entry name" value="DUF1465"/>
</dbReference>
<organism evidence="1 2">
    <name type="scientific">Pseudahrensia aquimaris</name>
    <dbReference type="NCBI Taxonomy" id="744461"/>
    <lineage>
        <taxon>Bacteria</taxon>
        <taxon>Pseudomonadati</taxon>
        <taxon>Pseudomonadota</taxon>
        <taxon>Alphaproteobacteria</taxon>
        <taxon>Hyphomicrobiales</taxon>
        <taxon>Ahrensiaceae</taxon>
        <taxon>Pseudahrensia</taxon>
    </lineage>
</organism>
<name>A0ABW3FEB5_9HYPH</name>
<evidence type="ECO:0000313" key="1">
    <source>
        <dbReference type="EMBL" id="MFD0915161.1"/>
    </source>
</evidence>
<reference evidence="2" key="1">
    <citation type="journal article" date="2019" name="Int. J. Syst. Evol. Microbiol.">
        <title>The Global Catalogue of Microorganisms (GCM) 10K type strain sequencing project: providing services to taxonomists for standard genome sequencing and annotation.</title>
        <authorList>
            <consortium name="The Broad Institute Genomics Platform"/>
            <consortium name="The Broad Institute Genome Sequencing Center for Infectious Disease"/>
            <person name="Wu L."/>
            <person name="Ma J."/>
        </authorList>
    </citation>
    <scope>NUCLEOTIDE SEQUENCE [LARGE SCALE GENOMIC DNA]</scope>
    <source>
        <strain evidence="2">CCUG 60023</strain>
    </source>
</reference>
<proteinExistence type="predicted"/>
<evidence type="ECO:0000313" key="2">
    <source>
        <dbReference type="Proteomes" id="UP001597101"/>
    </source>
</evidence>
<dbReference type="Proteomes" id="UP001597101">
    <property type="component" value="Unassembled WGS sequence"/>
</dbReference>
<gene>
    <name evidence="1" type="ORF">ACFQ14_01950</name>
</gene>
<dbReference type="InterPro" id="IPR038301">
    <property type="entry name" value="AraC-like_sf"/>
</dbReference>
<keyword evidence="2" id="KW-1185">Reference proteome</keyword>
<comment type="caution">
    <text evidence="1">The sequence shown here is derived from an EMBL/GenBank/DDBJ whole genome shotgun (WGS) entry which is preliminary data.</text>
</comment>
<dbReference type="Pfam" id="PF07323">
    <property type="entry name" value="DUF1465"/>
    <property type="match status" value="1"/>
</dbReference>
<dbReference type="EMBL" id="JBHTJV010000002">
    <property type="protein sequence ID" value="MFD0915161.1"/>
    <property type="molecule type" value="Genomic_DNA"/>
</dbReference>